<dbReference type="RefSeq" id="WP_189404623.1">
    <property type="nucleotide sequence ID" value="NZ_BMXP01000002.1"/>
</dbReference>
<dbReference type="GO" id="GO:0010628">
    <property type="term" value="P:positive regulation of gene expression"/>
    <property type="evidence" value="ECO:0007669"/>
    <property type="project" value="TreeGrafter"/>
</dbReference>
<dbReference type="GO" id="GO:0003700">
    <property type="term" value="F:DNA-binding transcription factor activity"/>
    <property type="evidence" value="ECO:0007669"/>
    <property type="project" value="InterPro"/>
</dbReference>
<evidence type="ECO:0000256" key="2">
    <source>
        <dbReference type="ARBA" id="ARBA00023015"/>
    </source>
</evidence>
<dbReference type="Gene3D" id="3.40.190.290">
    <property type="match status" value="1"/>
</dbReference>
<evidence type="ECO:0000313" key="6">
    <source>
        <dbReference type="EMBL" id="GGW81544.1"/>
    </source>
</evidence>
<keyword evidence="7" id="KW-1185">Reference proteome</keyword>
<dbReference type="PRINTS" id="PR00039">
    <property type="entry name" value="HTHLYSR"/>
</dbReference>
<proteinExistence type="inferred from homology"/>
<evidence type="ECO:0000313" key="7">
    <source>
        <dbReference type="Proteomes" id="UP000631300"/>
    </source>
</evidence>
<dbReference type="Gene3D" id="1.10.10.10">
    <property type="entry name" value="Winged helix-like DNA-binding domain superfamily/Winged helix DNA-binding domain"/>
    <property type="match status" value="1"/>
</dbReference>
<feature type="domain" description="HTH lysR-type" evidence="5">
    <location>
        <begin position="1"/>
        <end position="58"/>
    </location>
</feature>
<dbReference type="InterPro" id="IPR036390">
    <property type="entry name" value="WH_DNA-bd_sf"/>
</dbReference>
<dbReference type="InterPro" id="IPR036388">
    <property type="entry name" value="WH-like_DNA-bd_sf"/>
</dbReference>
<comment type="similarity">
    <text evidence="1">Belongs to the LysR transcriptional regulatory family.</text>
</comment>
<reference evidence="6" key="2">
    <citation type="submission" date="2020-09" db="EMBL/GenBank/DDBJ databases">
        <authorList>
            <person name="Sun Q."/>
            <person name="Kim S."/>
        </authorList>
    </citation>
    <scope>NUCLEOTIDE SEQUENCE</scope>
    <source>
        <strain evidence="6">KCTC 22164</strain>
    </source>
</reference>
<dbReference type="InterPro" id="IPR000847">
    <property type="entry name" value="LysR_HTH_N"/>
</dbReference>
<gene>
    <name evidence="6" type="ORF">GCM10007391_13430</name>
</gene>
<comment type="caution">
    <text evidence="6">The sequence shown here is derived from an EMBL/GenBank/DDBJ whole genome shotgun (WGS) entry which is preliminary data.</text>
</comment>
<keyword evidence="3" id="KW-0238">DNA-binding</keyword>
<dbReference type="Pfam" id="PF03466">
    <property type="entry name" value="LysR_substrate"/>
    <property type="match status" value="1"/>
</dbReference>
<dbReference type="Pfam" id="PF00126">
    <property type="entry name" value="HTH_1"/>
    <property type="match status" value="1"/>
</dbReference>
<dbReference type="GO" id="GO:0043565">
    <property type="term" value="F:sequence-specific DNA binding"/>
    <property type="evidence" value="ECO:0007669"/>
    <property type="project" value="TreeGrafter"/>
</dbReference>
<sequence length="295" mass="33337">MRLRHIEIFHAIYTTGSITNAAELLRVSQPSVSKVLSHAEMQLGFQLFDRVKGRLIPTSEAEMLFDEVDKIYQQIRSINNTARNIKRSSKGTIRMGVTPALGFEAVPEAIADFHRDYPNVSFEVKTMHNDEVMQSLIEHKCDFAMLYSPKEMPGVESSKCADSELVFMYNKHWFDEARTSLQMSDLEDKEFIDIADSGPLADMLWTRMMKEGVRFSSEVKVQTYFIAARMVAKGIGFCVVDRHTAESNLCGDVAIASFEPKLTFDVCLLHLANKGIPKVAEAFIPYLKDTIASDF</sequence>
<evidence type="ECO:0000256" key="3">
    <source>
        <dbReference type="ARBA" id="ARBA00023125"/>
    </source>
</evidence>
<dbReference type="PROSITE" id="PS50931">
    <property type="entry name" value="HTH_LYSR"/>
    <property type="match status" value="1"/>
</dbReference>
<evidence type="ECO:0000259" key="5">
    <source>
        <dbReference type="PROSITE" id="PS50931"/>
    </source>
</evidence>
<dbReference type="AlphaFoldDB" id="A0A918JHX2"/>
<keyword evidence="4" id="KW-0804">Transcription</keyword>
<organism evidence="6 7">
    <name type="scientific">Alteromonas halophila</name>
    <dbReference type="NCBI Taxonomy" id="516698"/>
    <lineage>
        <taxon>Bacteria</taxon>
        <taxon>Pseudomonadati</taxon>
        <taxon>Pseudomonadota</taxon>
        <taxon>Gammaproteobacteria</taxon>
        <taxon>Alteromonadales</taxon>
        <taxon>Alteromonadaceae</taxon>
        <taxon>Alteromonas/Salinimonas group</taxon>
        <taxon>Alteromonas</taxon>
    </lineage>
</organism>
<accession>A0A918JHX2</accession>
<dbReference type="PANTHER" id="PTHR30427:SF1">
    <property type="entry name" value="TRANSCRIPTIONAL ACTIVATOR PROTEIN LYSR"/>
    <property type="match status" value="1"/>
</dbReference>
<evidence type="ECO:0000256" key="1">
    <source>
        <dbReference type="ARBA" id="ARBA00009437"/>
    </source>
</evidence>
<dbReference type="InterPro" id="IPR005119">
    <property type="entry name" value="LysR_subst-bd"/>
</dbReference>
<dbReference type="EMBL" id="BMXP01000002">
    <property type="protein sequence ID" value="GGW81544.1"/>
    <property type="molecule type" value="Genomic_DNA"/>
</dbReference>
<dbReference type="CDD" id="cd05466">
    <property type="entry name" value="PBP2_LTTR_substrate"/>
    <property type="match status" value="1"/>
</dbReference>
<dbReference type="SUPFAM" id="SSF46785">
    <property type="entry name" value="Winged helix' DNA-binding domain"/>
    <property type="match status" value="1"/>
</dbReference>
<dbReference type="PANTHER" id="PTHR30427">
    <property type="entry name" value="TRANSCRIPTIONAL ACTIVATOR PROTEIN LYSR"/>
    <property type="match status" value="1"/>
</dbReference>
<dbReference type="SUPFAM" id="SSF53850">
    <property type="entry name" value="Periplasmic binding protein-like II"/>
    <property type="match status" value="1"/>
</dbReference>
<evidence type="ECO:0000256" key="4">
    <source>
        <dbReference type="ARBA" id="ARBA00023163"/>
    </source>
</evidence>
<keyword evidence="2" id="KW-0805">Transcription regulation</keyword>
<protein>
    <submittedName>
        <fullName evidence="6">LysR family transcriptional regulator</fullName>
    </submittedName>
</protein>
<reference evidence="6" key="1">
    <citation type="journal article" date="2014" name="Int. J. Syst. Evol. Microbiol.">
        <title>Complete genome sequence of Corynebacterium casei LMG S-19264T (=DSM 44701T), isolated from a smear-ripened cheese.</title>
        <authorList>
            <consortium name="US DOE Joint Genome Institute (JGI-PGF)"/>
            <person name="Walter F."/>
            <person name="Albersmeier A."/>
            <person name="Kalinowski J."/>
            <person name="Ruckert C."/>
        </authorList>
    </citation>
    <scope>NUCLEOTIDE SEQUENCE</scope>
    <source>
        <strain evidence="6">KCTC 22164</strain>
    </source>
</reference>
<name>A0A918JHX2_9ALTE</name>
<dbReference type="Proteomes" id="UP000631300">
    <property type="component" value="Unassembled WGS sequence"/>
</dbReference>